<feature type="transmembrane region" description="Helical" evidence="3">
    <location>
        <begin position="115"/>
        <end position="137"/>
    </location>
</feature>
<evidence type="ECO:0000256" key="2">
    <source>
        <dbReference type="ARBA" id="ARBA00022475"/>
    </source>
</evidence>
<dbReference type="Pfam" id="PF20684">
    <property type="entry name" value="Fung_rhodopsin"/>
    <property type="match status" value="1"/>
</dbReference>
<evidence type="ECO:0000256" key="1">
    <source>
        <dbReference type="ARBA" id="ARBA00004429"/>
    </source>
</evidence>
<evidence type="ECO:0000313" key="5">
    <source>
        <dbReference type="EMBL" id="GAM41041.1"/>
    </source>
</evidence>
<evidence type="ECO:0000256" key="3">
    <source>
        <dbReference type="SAM" id="Phobius"/>
    </source>
</evidence>
<proteinExistence type="predicted"/>
<dbReference type="SUPFAM" id="SSF103473">
    <property type="entry name" value="MFS general substrate transporter"/>
    <property type="match status" value="1"/>
</dbReference>
<dbReference type="AlphaFoldDB" id="A0A6V8HGM3"/>
<feature type="transmembrane region" description="Helical" evidence="3">
    <location>
        <begin position="355"/>
        <end position="379"/>
    </location>
</feature>
<dbReference type="PANTHER" id="PTHR43702:SF13">
    <property type="entry name" value="MONOSACCHARIDE TRANSPORTER, PUTATIVE (AFU_ORTHOLOGUE AFUA_4G06630)-RELATED"/>
    <property type="match status" value="1"/>
</dbReference>
<feature type="transmembrane region" description="Helical" evidence="3">
    <location>
        <begin position="423"/>
        <end position="444"/>
    </location>
</feature>
<name>A0A6V8HGM3_TALPI</name>
<dbReference type="InterPro" id="IPR049326">
    <property type="entry name" value="Rhodopsin_dom_fungi"/>
</dbReference>
<dbReference type="InterPro" id="IPR050375">
    <property type="entry name" value="MFS_TsgA-like"/>
</dbReference>
<comment type="subcellular location">
    <subcellularLocation>
        <location evidence="1">Cell inner membrane</location>
        <topology evidence="1">Multi-pass membrane protein</topology>
    </subcellularLocation>
</comment>
<keyword evidence="3" id="KW-0812">Transmembrane</keyword>
<comment type="caution">
    <text evidence="5">The sequence shown here is derived from an EMBL/GenBank/DDBJ whole genome shotgun (WGS) entry which is preliminary data.</text>
</comment>
<dbReference type="Proteomes" id="UP000053095">
    <property type="component" value="Unassembled WGS sequence"/>
</dbReference>
<keyword evidence="3" id="KW-1133">Transmembrane helix</keyword>
<keyword evidence="2" id="KW-1003">Cell membrane</keyword>
<sequence length="611" mass="67146">MLLAWVIDVGFMASLFAATGKGLGTHELDIKPSSYYGLDRADYIFTFLYGPASMAVKSSVLTFYLTLTQGSKVFHRANYITLFIVNAGGLALTLVEAFSCLPLGTKEHCTEVFTVALALSPFNIITDIIILFLPIPRLTRMRLPWKQKLILVIAFSTGLGVIVVDVIRTAFLQNAVIARRLTNNPKPDGYDTTYHVSVSFILKPLADRFHPWIIRDVDKGAPAASQDSTRSTRAGDMMAALTTPLGQPREVQPYITIFGISEFKPASLPRLNNKKSLPPLVFITVIVALWGATYALLDGLYPKFIAIAGLSELHELGLRSTYWSGNTFITAFCIYSFGTFLFWPSGVLTSYAAFVVSNLIVGFGLGVLETASISFITICGPLENCEIRVTLVYAFWAFGGAISYTFEAAILRSVRDVVSLANIQWVFLGVAFFDVLLAVSFWYVRLPEASDEELEELANRRNDNLRKVAGIPVTTWTLGLSLFCGFFLQAASELARNGTQALVKAVGGRSVRLELYEYRVIGRVLYGASLEFFQGGGYPLTRAISLRGQGRHTKTAGALLVAVLVAAVFGIFLRYVAAASWSVSTIFPLYLNLVPAARKQVDPVLNEYLHE</sequence>
<protein>
    <recommendedName>
        <fullName evidence="4">Rhodopsin domain-containing protein</fullName>
    </recommendedName>
</protein>
<feature type="transmembrane region" description="Helical" evidence="3">
    <location>
        <begin position="77"/>
        <end position="95"/>
    </location>
</feature>
<gene>
    <name evidence="5" type="ORF">TCE0_041r13854</name>
</gene>
<keyword evidence="3" id="KW-0472">Membrane</keyword>
<feature type="transmembrane region" description="Helical" evidence="3">
    <location>
        <begin position="322"/>
        <end position="343"/>
    </location>
</feature>
<keyword evidence="6" id="KW-1185">Reference proteome</keyword>
<dbReference type="GO" id="GO:0005886">
    <property type="term" value="C:plasma membrane"/>
    <property type="evidence" value="ECO:0007669"/>
    <property type="project" value="UniProtKB-SubCell"/>
</dbReference>
<dbReference type="PANTHER" id="PTHR43702">
    <property type="entry name" value="L-FUCOSE-PROTON SYMPORTER"/>
    <property type="match status" value="1"/>
</dbReference>
<evidence type="ECO:0000313" key="6">
    <source>
        <dbReference type="Proteomes" id="UP000053095"/>
    </source>
</evidence>
<reference evidence="6" key="1">
    <citation type="journal article" date="2015" name="Genome Announc.">
        <title>Draft genome sequence of Talaromyces cellulolyticus strain Y-94, a source of lignocellulosic biomass-degrading enzymes.</title>
        <authorList>
            <person name="Fujii T."/>
            <person name="Koike H."/>
            <person name="Sawayama S."/>
            <person name="Yano S."/>
            <person name="Inoue H."/>
        </authorList>
    </citation>
    <scope>NUCLEOTIDE SEQUENCE [LARGE SCALE GENOMIC DNA]</scope>
    <source>
        <strain evidence="6">Y-94</strain>
    </source>
</reference>
<accession>A0A6V8HGM3</accession>
<organism evidence="5 6">
    <name type="scientific">Talaromyces pinophilus</name>
    <name type="common">Penicillium pinophilum</name>
    <dbReference type="NCBI Taxonomy" id="128442"/>
    <lineage>
        <taxon>Eukaryota</taxon>
        <taxon>Fungi</taxon>
        <taxon>Dikarya</taxon>
        <taxon>Ascomycota</taxon>
        <taxon>Pezizomycotina</taxon>
        <taxon>Eurotiomycetes</taxon>
        <taxon>Eurotiomycetidae</taxon>
        <taxon>Eurotiales</taxon>
        <taxon>Trichocomaceae</taxon>
        <taxon>Talaromyces</taxon>
        <taxon>Talaromyces sect. Talaromyces</taxon>
    </lineage>
</organism>
<feature type="domain" description="Rhodopsin" evidence="4">
    <location>
        <begin position="1"/>
        <end position="179"/>
    </location>
</feature>
<feature type="transmembrane region" description="Helical" evidence="3">
    <location>
        <begin position="391"/>
        <end position="411"/>
    </location>
</feature>
<feature type="transmembrane region" description="Helical" evidence="3">
    <location>
        <begin position="556"/>
        <end position="577"/>
    </location>
</feature>
<feature type="transmembrane region" description="Helical" evidence="3">
    <location>
        <begin position="465"/>
        <end position="488"/>
    </location>
</feature>
<feature type="transmembrane region" description="Helical" evidence="3">
    <location>
        <begin position="280"/>
        <end position="301"/>
    </location>
</feature>
<feature type="transmembrane region" description="Helical" evidence="3">
    <location>
        <begin position="41"/>
        <end position="65"/>
    </location>
</feature>
<dbReference type="Gene3D" id="1.20.1250.20">
    <property type="entry name" value="MFS general substrate transporter like domains"/>
    <property type="match status" value="1"/>
</dbReference>
<evidence type="ECO:0000259" key="4">
    <source>
        <dbReference type="Pfam" id="PF20684"/>
    </source>
</evidence>
<dbReference type="EMBL" id="DF933837">
    <property type="protein sequence ID" value="GAM41041.1"/>
    <property type="molecule type" value="Genomic_DNA"/>
</dbReference>
<feature type="transmembrane region" description="Helical" evidence="3">
    <location>
        <begin position="149"/>
        <end position="171"/>
    </location>
</feature>
<dbReference type="InterPro" id="IPR036259">
    <property type="entry name" value="MFS_trans_sf"/>
</dbReference>